<evidence type="ECO:0000256" key="2">
    <source>
        <dbReference type="SAM" id="Phobius"/>
    </source>
</evidence>
<dbReference type="AlphaFoldDB" id="A0A955RID1"/>
<evidence type="ECO:0000313" key="5">
    <source>
        <dbReference type="EMBL" id="MCA9382215.1"/>
    </source>
</evidence>
<reference evidence="5" key="2">
    <citation type="journal article" date="2021" name="Microbiome">
        <title>Successional dynamics and alternative stable states in a saline activated sludge microbial community over 9 years.</title>
        <authorList>
            <person name="Wang Y."/>
            <person name="Ye J."/>
            <person name="Ju F."/>
            <person name="Liu L."/>
            <person name="Boyd J.A."/>
            <person name="Deng Y."/>
            <person name="Parks D.H."/>
            <person name="Jiang X."/>
            <person name="Yin X."/>
            <person name="Woodcroft B.J."/>
            <person name="Tyson G.W."/>
            <person name="Hugenholtz P."/>
            <person name="Polz M.F."/>
            <person name="Zhang T."/>
        </authorList>
    </citation>
    <scope>NUCLEOTIDE SEQUENCE</scope>
    <source>
        <strain evidence="5">HKST-UBA10</strain>
    </source>
</reference>
<evidence type="ECO:0000259" key="4">
    <source>
        <dbReference type="Pfam" id="PF20990"/>
    </source>
</evidence>
<keyword evidence="2" id="KW-1133">Transmembrane helix</keyword>
<protein>
    <submittedName>
        <fullName evidence="5">DUF2207 domain-containing protein</fullName>
    </submittedName>
</protein>
<evidence type="ECO:0000256" key="1">
    <source>
        <dbReference type="SAM" id="MobiDB-lite"/>
    </source>
</evidence>
<feature type="domain" description="DUF2207" evidence="3">
    <location>
        <begin position="43"/>
        <end position="240"/>
    </location>
</feature>
<reference evidence="5" key="1">
    <citation type="submission" date="2020-04" db="EMBL/GenBank/DDBJ databases">
        <authorList>
            <person name="Zhang T."/>
        </authorList>
    </citation>
    <scope>NUCLEOTIDE SEQUENCE</scope>
    <source>
        <strain evidence="5">HKST-UBA10</strain>
    </source>
</reference>
<dbReference type="InterPro" id="IPR018702">
    <property type="entry name" value="DUF2207"/>
</dbReference>
<proteinExistence type="predicted"/>
<dbReference type="EMBL" id="JAGQLG010000084">
    <property type="protein sequence ID" value="MCA9382215.1"/>
    <property type="molecule type" value="Genomic_DNA"/>
</dbReference>
<keyword evidence="2" id="KW-0472">Membrane</keyword>
<feature type="transmembrane region" description="Helical" evidence="2">
    <location>
        <begin position="262"/>
        <end position="283"/>
    </location>
</feature>
<feature type="domain" description="Predicted membrane protein YciQ-like C-terminal" evidence="4">
    <location>
        <begin position="296"/>
        <end position="530"/>
    </location>
</feature>
<keyword evidence="2" id="KW-0812">Transmembrane</keyword>
<feature type="transmembrane region" description="Helical" evidence="2">
    <location>
        <begin position="448"/>
        <end position="467"/>
    </location>
</feature>
<sequence>MKRKKRMLKFNFKLSLLSVFIVPALIFAGGFLSASKAKASEKILLFDSNIELQQDRSAIITETIIHENTSPHHGIERYIPKKFKVNGVSYDIRVKPIEVYYYKVDDISDLESLVGTDPTATTYGMYKFSRRSKDYYFRIGDPDQLISGDYKYVIKYSVQNAIGFYDDHDEFYWNITGNDWNMPILESSFLINSPFKVEDSLCYTGSYTSTQSNCTITKVDENTVKGKTTQLLSNYEGLTTATAYPPNSFEKPSQLEILFYKFLPYIGFLLIIPAWFIIHLIWIKVGKDPKVGTIIPEFDPPEGINPLIAGYILDQRTDSTHISAHLIYLAIKGYIRIETTQKEGFIKKSTEYSFVDLTKNRVVNMQDYETDLFEGVFDGADFATTNDMKKTFYKKIKSISDKIKKKAISDKYITNLGGTLKLWMSIIGGTIIGLTVFGPLLPVFEFNFSLGGFIVITGIILLIYSFFMQKRTLKGNKIYTDLLGLKQYIDTAEKDRIAFHNDPKKGVEIFEKLLPYAMIFKLEKKWAKEFENIYQVPPTWYAGDMRSFNTVYLVNSINSSVNATVSSAYAAARSSGGSGFSSGGGFSGGGGGGGGGGSW</sequence>
<organism evidence="5 6">
    <name type="scientific">Candidatus Dojkabacteria bacterium</name>
    <dbReference type="NCBI Taxonomy" id="2099670"/>
    <lineage>
        <taxon>Bacteria</taxon>
        <taxon>Candidatus Dojkabacteria</taxon>
    </lineage>
</organism>
<evidence type="ECO:0000259" key="3">
    <source>
        <dbReference type="Pfam" id="PF09972"/>
    </source>
</evidence>
<feature type="transmembrane region" description="Helical" evidence="2">
    <location>
        <begin position="422"/>
        <end position="442"/>
    </location>
</feature>
<dbReference type="Pfam" id="PF09972">
    <property type="entry name" value="DUF2207"/>
    <property type="match status" value="1"/>
</dbReference>
<dbReference type="Proteomes" id="UP000782843">
    <property type="component" value="Unassembled WGS sequence"/>
</dbReference>
<name>A0A955RID1_9BACT</name>
<feature type="region of interest" description="Disordered" evidence="1">
    <location>
        <begin position="577"/>
        <end position="599"/>
    </location>
</feature>
<evidence type="ECO:0000313" key="6">
    <source>
        <dbReference type="Proteomes" id="UP000782843"/>
    </source>
</evidence>
<dbReference type="Pfam" id="PF20990">
    <property type="entry name" value="DUF2207_C"/>
    <property type="match status" value="1"/>
</dbReference>
<dbReference type="InterPro" id="IPR048389">
    <property type="entry name" value="YciQ-like_C"/>
</dbReference>
<accession>A0A955RID1</accession>
<comment type="caution">
    <text evidence="5">The sequence shown here is derived from an EMBL/GenBank/DDBJ whole genome shotgun (WGS) entry which is preliminary data.</text>
</comment>
<gene>
    <name evidence="5" type="ORF">KC660_02290</name>
</gene>